<reference evidence="1 2" key="1">
    <citation type="journal article" date="2023" name="G3 (Bethesda)">
        <title>A chromosome-level genome assembly of Zasmidium syzygii isolated from banana leaves.</title>
        <authorList>
            <person name="van Westerhoven A.C."/>
            <person name="Mehrabi R."/>
            <person name="Talebi R."/>
            <person name="Steentjes M.B.F."/>
            <person name="Corcolon B."/>
            <person name="Chong P.A."/>
            <person name="Kema G.H.J."/>
            <person name="Seidl M.F."/>
        </authorList>
    </citation>
    <scope>NUCLEOTIDE SEQUENCE [LARGE SCALE GENOMIC DNA]</scope>
    <source>
        <strain evidence="1 2">P124</strain>
    </source>
</reference>
<gene>
    <name evidence="1" type="ORF">PRZ48_000002</name>
</gene>
<name>A0ABR0EXP0_ZASCE</name>
<evidence type="ECO:0000313" key="2">
    <source>
        <dbReference type="Proteomes" id="UP001305779"/>
    </source>
</evidence>
<comment type="caution">
    <text evidence="1">The sequence shown here is derived from an EMBL/GenBank/DDBJ whole genome shotgun (WGS) entry which is preliminary data.</text>
</comment>
<keyword evidence="2" id="KW-1185">Reference proteome</keyword>
<proteinExistence type="predicted"/>
<protein>
    <submittedName>
        <fullName evidence="1">Uncharacterized protein</fullName>
    </submittedName>
</protein>
<organism evidence="1 2">
    <name type="scientific">Zasmidium cellare</name>
    <name type="common">Wine cellar mold</name>
    <name type="synonym">Racodium cellare</name>
    <dbReference type="NCBI Taxonomy" id="395010"/>
    <lineage>
        <taxon>Eukaryota</taxon>
        <taxon>Fungi</taxon>
        <taxon>Dikarya</taxon>
        <taxon>Ascomycota</taxon>
        <taxon>Pezizomycotina</taxon>
        <taxon>Dothideomycetes</taxon>
        <taxon>Dothideomycetidae</taxon>
        <taxon>Mycosphaerellales</taxon>
        <taxon>Mycosphaerellaceae</taxon>
        <taxon>Zasmidium</taxon>
    </lineage>
</organism>
<dbReference type="Proteomes" id="UP001305779">
    <property type="component" value="Unassembled WGS sequence"/>
</dbReference>
<dbReference type="EMBL" id="JAXOVC010000001">
    <property type="protein sequence ID" value="KAK4506272.1"/>
    <property type="molecule type" value="Genomic_DNA"/>
</dbReference>
<accession>A0ABR0EXP0</accession>
<sequence length="136" mass="15002">MVFSTMSSITDHAAAALAAYDTDPQTRVARGLRAPSVFLRLPAHLVETSVATSKTINDSYRILRKGESDRKDILDRIRRALEAAAPNLSRNRSEKFKAIEEDLEIRISSYVKDGDIAGYDEENSSKMKCNPVPCGG</sequence>
<evidence type="ECO:0000313" key="1">
    <source>
        <dbReference type="EMBL" id="KAK4506272.1"/>
    </source>
</evidence>